<dbReference type="SUPFAM" id="SSF56784">
    <property type="entry name" value="HAD-like"/>
    <property type="match status" value="1"/>
</dbReference>
<reference evidence="1 2" key="1">
    <citation type="journal article" date="2015" name="Genome Announc.">
        <title>Expanding the biotechnology potential of lactobacilli through comparative genomics of 213 strains and associated genera.</title>
        <authorList>
            <person name="Sun Z."/>
            <person name="Harris H.M."/>
            <person name="McCann A."/>
            <person name="Guo C."/>
            <person name="Argimon S."/>
            <person name="Zhang W."/>
            <person name="Yang X."/>
            <person name="Jeffery I.B."/>
            <person name="Cooney J.C."/>
            <person name="Kagawa T.F."/>
            <person name="Liu W."/>
            <person name="Song Y."/>
            <person name="Salvetti E."/>
            <person name="Wrobel A."/>
            <person name="Rasinkangas P."/>
            <person name="Parkhill J."/>
            <person name="Rea M.C."/>
            <person name="O'Sullivan O."/>
            <person name="Ritari J."/>
            <person name="Douillard F.P."/>
            <person name="Paul Ross R."/>
            <person name="Yang R."/>
            <person name="Briner A.E."/>
            <person name="Felis G.E."/>
            <person name="de Vos W.M."/>
            <person name="Barrangou R."/>
            <person name="Klaenhammer T.R."/>
            <person name="Caufield P.W."/>
            <person name="Cui Y."/>
            <person name="Zhang H."/>
            <person name="O'Toole P.W."/>
        </authorList>
    </citation>
    <scope>NUCLEOTIDE SEQUENCE [LARGE SCALE GENOMIC DNA]</scope>
    <source>
        <strain evidence="1 2">DSM 17758</strain>
    </source>
</reference>
<dbReference type="SFLD" id="SFLDG01140">
    <property type="entry name" value="C2.B:_Phosphomannomutase_and_P"/>
    <property type="match status" value="1"/>
</dbReference>
<dbReference type="PATRIC" id="fig|1423735.3.peg.1272"/>
<proteinExistence type="predicted"/>
<dbReference type="SFLD" id="SFLDS00003">
    <property type="entry name" value="Haloacid_Dehalogenase"/>
    <property type="match status" value="1"/>
</dbReference>
<name>A0A0R1VY86_9LACO</name>
<dbReference type="InterPro" id="IPR036412">
    <property type="entry name" value="HAD-like_sf"/>
</dbReference>
<keyword evidence="2" id="KW-1185">Reference proteome</keyword>
<dbReference type="EMBL" id="AZFX01000036">
    <property type="protein sequence ID" value="KRM10622.1"/>
    <property type="molecule type" value="Genomic_DNA"/>
</dbReference>
<dbReference type="GO" id="GO:0005829">
    <property type="term" value="C:cytosol"/>
    <property type="evidence" value="ECO:0007669"/>
    <property type="project" value="TreeGrafter"/>
</dbReference>
<dbReference type="CDD" id="cd07516">
    <property type="entry name" value="HAD_Pase"/>
    <property type="match status" value="1"/>
</dbReference>
<dbReference type="Proteomes" id="UP000051315">
    <property type="component" value="Unassembled WGS sequence"/>
</dbReference>
<dbReference type="Gene3D" id="3.40.50.1000">
    <property type="entry name" value="HAD superfamily/HAD-like"/>
    <property type="match status" value="1"/>
</dbReference>
<dbReference type="RefSeq" id="WP_057823919.1">
    <property type="nucleotide sequence ID" value="NZ_AZFX01000036.1"/>
</dbReference>
<gene>
    <name evidence="1" type="ORF">FC15_GL001225</name>
</gene>
<dbReference type="InterPro" id="IPR006379">
    <property type="entry name" value="HAD-SF_hydro_IIB"/>
</dbReference>
<dbReference type="STRING" id="1423735.FC15_GL001225"/>
<sequence length="267" mass="28974">MIKLVAIDMDGTLLNSQHVIAPQNIQVIKAASARGVKIVLSTGRPLSGLRAELKTLGITDEDQYVVAFNGSLVQSVTGQVLSSTTFSYDDYLDLVALSKAYDLSLCIENNDAIYTTSHNLNHTIAAESYLLNLPLKIRDLAEIPHDLRMPKCMFIDDPEKIDRLLAELDPALTTRFNFLRSDANYIDVMPKAATKGTGLAYLTDYLKIKPADVMAIGDQHNDLAMLDFAGTAVAMGNGIPEVKKIADFVTGVNDDGGVAQAIEKMLA</sequence>
<dbReference type="PANTHER" id="PTHR10000">
    <property type="entry name" value="PHOSPHOSERINE PHOSPHATASE"/>
    <property type="match status" value="1"/>
</dbReference>
<dbReference type="GO" id="GO:0016791">
    <property type="term" value="F:phosphatase activity"/>
    <property type="evidence" value="ECO:0007669"/>
    <property type="project" value="UniProtKB-ARBA"/>
</dbReference>
<dbReference type="Gene3D" id="3.30.1240.10">
    <property type="match status" value="1"/>
</dbReference>
<evidence type="ECO:0000313" key="1">
    <source>
        <dbReference type="EMBL" id="KRM10622.1"/>
    </source>
</evidence>
<dbReference type="Pfam" id="PF08282">
    <property type="entry name" value="Hydrolase_3"/>
    <property type="match status" value="1"/>
</dbReference>
<dbReference type="PROSITE" id="PS01228">
    <property type="entry name" value="COF_1"/>
    <property type="match status" value="1"/>
</dbReference>
<dbReference type="GO" id="GO:0000287">
    <property type="term" value="F:magnesium ion binding"/>
    <property type="evidence" value="ECO:0007669"/>
    <property type="project" value="TreeGrafter"/>
</dbReference>
<organism evidence="1 2">
    <name type="scientific">Lapidilactobacillus concavus DSM 17758</name>
    <dbReference type="NCBI Taxonomy" id="1423735"/>
    <lineage>
        <taxon>Bacteria</taxon>
        <taxon>Bacillati</taxon>
        <taxon>Bacillota</taxon>
        <taxon>Bacilli</taxon>
        <taxon>Lactobacillales</taxon>
        <taxon>Lactobacillaceae</taxon>
        <taxon>Lapidilactobacillus</taxon>
    </lineage>
</organism>
<accession>A0A0R1VY86</accession>
<dbReference type="InterPro" id="IPR023214">
    <property type="entry name" value="HAD_sf"/>
</dbReference>
<dbReference type="NCBIfam" id="TIGR00099">
    <property type="entry name" value="Cof-subfamily"/>
    <property type="match status" value="1"/>
</dbReference>
<dbReference type="OrthoDB" id="9790031at2"/>
<dbReference type="SFLD" id="SFLDG01144">
    <property type="entry name" value="C2.B.4:_PGP_Like"/>
    <property type="match status" value="1"/>
</dbReference>
<evidence type="ECO:0000313" key="2">
    <source>
        <dbReference type="Proteomes" id="UP000051315"/>
    </source>
</evidence>
<dbReference type="PANTHER" id="PTHR10000:SF8">
    <property type="entry name" value="HAD SUPERFAMILY HYDROLASE-LIKE, TYPE 3"/>
    <property type="match status" value="1"/>
</dbReference>
<comment type="caution">
    <text evidence="1">The sequence shown here is derived from an EMBL/GenBank/DDBJ whole genome shotgun (WGS) entry which is preliminary data.</text>
</comment>
<dbReference type="InterPro" id="IPR000150">
    <property type="entry name" value="Cof"/>
</dbReference>
<dbReference type="AlphaFoldDB" id="A0A0R1VY86"/>
<dbReference type="NCBIfam" id="TIGR01484">
    <property type="entry name" value="HAD-SF-IIB"/>
    <property type="match status" value="1"/>
</dbReference>
<protein>
    <submittedName>
        <fullName evidence="1">Cof family protein</fullName>
    </submittedName>
</protein>